<dbReference type="AlphaFoldDB" id="A0A0F3GS15"/>
<keyword evidence="2" id="KW-1185">Reference proteome</keyword>
<evidence type="ECO:0000313" key="1">
    <source>
        <dbReference type="EMBL" id="KJU84592.1"/>
    </source>
</evidence>
<dbReference type="Proteomes" id="UP000033423">
    <property type="component" value="Unassembled WGS sequence"/>
</dbReference>
<reference evidence="1 2" key="1">
    <citation type="submission" date="2015-02" db="EMBL/GenBank/DDBJ databases">
        <title>Single-cell genomics of uncultivated deep-branching MTB reveals a conserved set of magnetosome genes.</title>
        <authorList>
            <person name="Kolinko S."/>
            <person name="Richter M."/>
            <person name="Glockner F.O."/>
            <person name="Brachmann A."/>
            <person name="Schuler D."/>
        </authorList>
    </citation>
    <scope>NUCLEOTIDE SEQUENCE [LARGE SCALE GENOMIC DNA]</scope>
    <source>
        <strain evidence="1">TM-1</strain>
    </source>
</reference>
<name>A0A0F3GS15_9BACT</name>
<gene>
    <name evidence="1" type="ORF">MBAV_003213</name>
</gene>
<dbReference type="EMBL" id="LACI01001376">
    <property type="protein sequence ID" value="KJU84592.1"/>
    <property type="molecule type" value="Genomic_DNA"/>
</dbReference>
<protein>
    <submittedName>
        <fullName evidence="1">Transposase</fullName>
    </submittedName>
</protein>
<organism evidence="1 2">
    <name type="scientific">Candidatus Magnetobacterium bavaricum</name>
    <dbReference type="NCBI Taxonomy" id="29290"/>
    <lineage>
        <taxon>Bacteria</taxon>
        <taxon>Pseudomonadati</taxon>
        <taxon>Nitrospirota</taxon>
        <taxon>Thermodesulfovibrionia</taxon>
        <taxon>Thermodesulfovibrionales</taxon>
        <taxon>Candidatus Magnetobacteriaceae</taxon>
        <taxon>Candidatus Magnetobacterium</taxon>
    </lineage>
</organism>
<dbReference type="Pfam" id="PF12784">
    <property type="entry name" value="PDDEXK_2"/>
    <property type="match status" value="1"/>
</dbReference>
<proteinExistence type="predicted"/>
<sequence>MVLANGVVKRNLTWKYSSNEEYDIVFNFIELLKFKKGEDELESVLDKWIYFIKNTELLDMVPKCTDLAEIIWAYNTAKMSDWSKHDLEVYDYWHMRLQYERGAMEDKIEKEKVC</sequence>
<accession>A0A0F3GS15</accession>
<evidence type="ECO:0000313" key="2">
    <source>
        <dbReference type="Proteomes" id="UP000033423"/>
    </source>
</evidence>
<comment type="caution">
    <text evidence="1">The sequence shown here is derived from an EMBL/GenBank/DDBJ whole genome shotgun (WGS) entry which is preliminary data.</text>
</comment>